<protein>
    <submittedName>
        <fullName evidence="2">D-serine deaminase, pyridoxal phosphate-dependent</fullName>
    </submittedName>
</protein>
<organism evidence="2 3">
    <name type="scientific">Aeromicrobium choanae</name>
    <dbReference type="NCBI Taxonomy" id="1736691"/>
    <lineage>
        <taxon>Bacteria</taxon>
        <taxon>Bacillati</taxon>
        <taxon>Actinomycetota</taxon>
        <taxon>Actinomycetes</taxon>
        <taxon>Propionibacteriales</taxon>
        <taxon>Nocardioidaceae</taxon>
        <taxon>Aeromicrobium</taxon>
    </lineage>
</organism>
<evidence type="ECO:0000313" key="2">
    <source>
        <dbReference type="EMBL" id="SKB08051.1"/>
    </source>
</evidence>
<dbReference type="PANTHER" id="PTHR28004:SF2">
    <property type="entry name" value="D-SERINE DEHYDRATASE"/>
    <property type="match status" value="1"/>
</dbReference>
<dbReference type="InterPro" id="IPR001608">
    <property type="entry name" value="Ala_racemase_N"/>
</dbReference>
<sequence>MHTGPVAPPNPTPPYPRLLRATSLLDTPFALIDEEALWANAGDLVRRAGGVPIRLATKSIRVRSIIKNALTLDGFRGVMTYSLSESVWLADQGVDDILLAYPSVEREAYAELVADERRLASITVMVDSLEALDFIESVVGKDHPPIRVCLDVDSSLRVLGAHLGAHRSPVHTGREAKRVAAAITARPGFDLVGLMFYDAQIAGLPDGGPAIALVKRRSAAELRRRRRKIVKAVRSMTDLQIVNAGGTGSLDLWRDDPSVTEMAAGSGLFVPTLFDDYRAFTPRPAAFFALSVVRKPSRDAATCFGGGYIASGPAGKSRVPTPVWPEGLEHYPAEGAGEVQSPLRGKVARTLSIGDRVLFRHAKAGEMCERFDRVALVDAAGHASLTPTYRGEGKNFG</sequence>
<feature type="domain" description="Alanine racemase N-terminal" evidence="1">
    <location>
        <begin position="32"/>
        <end position="269"/>
    </location>
</feature>
<dbReference type="EMBL" id="LT796768">
    <property type="protein sequence ID" value="SKB08051.1"/>
    <property type="molecule type" value="Genomic_DNA"/>
</dbReference>
<dbReference type="AlphaFoldDB" id="A0A1T4Z3A8"/>
<dbReference type="InterPro" id="IPR051466">
    <property type="entry name" value="D-amino_acid_metab_enzyme"/>
</dbReference>
<name>A0A1T4Z3A8_9ACTN</name>
<dbReference type="Gene3D" id="3.20.20.10">
    <property type="entry name" value="Alanine racemase"/>
    <property type="match status" value="1"/>
</dbReference>
<dbReference type="CDD" id="cd06813">
    <property type="entry name" value="PLPDE_III_DSD_D-TA_like_2"/>
    <property type="match status" value="1"/>
</dbReference>
<dbReference type="Proteomes" id="UP000191040">
    <property type="component" value="Chromosome I"/>
</dbReference>
<evidence type="ECO:0000259" key="1">
    <source>
        <dbReference type="Pfam" id="PF01168"/>
    </source>
</evidence>
<accession>A0A1T4Z3A8</accession>
<dbReference type="GO" id="GO:0036088">
    <property type="term" value="P:D-serine catabolic process"/>
    <property type="evidence" value="ECO:0007669"/>
    <property type="project" value="TreeGrafter"/>
</dbReference>
<keyword evidence="3" id="KW-1185">Reference proteome</keyword>
<dbReference type="Pfam" id="PF01168">
    <property type="entry name" value="Ala_racemase_N"/>
    <property type="match status" value="1"/>
</dbReference>
<dbReference type="STRING" id="1736691.SAMN06295964_1954"/>
<dbReference type="InterPro" id="IPR029066">
    <property type="entry name" value="PLP-binding_barrel"/>
</dbReference>
<dbReference type="GO" id="GO:0008721">
    <property type="term" value="F:D-serine ammonia-lyase activity"/>
    <property type="evidence" value="ECO:0007669"/>
    <property type="project" value="TreeGrafter"/>
</dbReference>
<dbReference type="OrthoDB" id="2445260at2"/>
<gene>
    <name evidence="2" type="ORF">SAMN06295964_1954</name>
</gene>
<dbReference type="SUPFAM" id="SSF51419">
    <property type="entry name" value="PLP-binding barrel"/>
    <property type="match status" value="1"/>
</dbReference>
<dbReference type="PANTHER" id="PTHR28004">
    <property type="entry name" value="ZGC:162816-RELATED"/>
    <property type="match status" value="1"/>
</dbReference>
<evidence type="ECO:0000313" key="3">
    <source>
        <dbReference type="Proteomes" id="UP000191040"/>
    </source>
</evidence>
<reference evidence="3" key="1">
    <citation type="submission" date="2017-02" db="EMBL/GenBank/DDBJ databases">
        <authorList>
            <person name="Varghese N."/>
            <person name="Submissions S."/>
        </authorList>
    </citation>
    <scope>NUCLEOTIDE SEQUENCE [LARGE SCALE GENOMIC DNA]</scope>
    <source>
        <strain evidence="3">9H-4</strain>
    </source>
</reference>
<proteinExistence type="predicted"/>